<dbReference type="Proteomes" id="UP000267268">
    <property type="component" value="Chromosome 1"/>
</dbReference>
<evidence type="ECO:0000313" key="3">
    <source>
        <dbReference type="Proteomes" id="UP000267268"/>
    </source>
</evidence>
<reference evidence="2 3" key="1">
    <citation type="submission" date="2018-12" db="EMBL/GenBank/DDBJ databases">
        <title>Flammeovirga pectinis sp. nov., isolated from the gut of the Korean scallop, Patinopecten yessoensis.</title>
        <authorList>
            <person name="Bae J.-W."/>
            <person name="Jeong Y.-S."/>
            <person name="Kang W."/>
        </authorList>
    </citation>
    <scope>NUCLEOTIDE SEQUENCE [LARGE SCALE GENOMIC DNA]</scope>
    <source>
        <strain evidence="2 3">L12M1</strain>
    </source>
</reference>
<keyword evidence="3" id="KW-1185">Reference proteome</keyword>
<accession>A0A3Q9FJV3</accession>
<proteinExistence type="predicted"/>
<dbReference type="OrthoDB" id="1443240at2"/>
<dbReference type="EMBL" id="CP034562">
    <property type="protein sequence ID" value="AZQ61308.1"/>
    <property type="molecule type" value="Genomic_DNA"/>
</dbReference>
<dbReference type="InterPro" id="IPR026444">
    <property type="entry name" value="Secre_tail"/>
</dbReference>
<sequence>MKKLQYLFLFLSLILLSVISNTIHAKISNDIVIPVGDSQLLPSLDVSGRTHYIIQGTLTVNGDVNVSGNGQITVDGGELIIYGNLKAAGNGVVLVDGGDLYVDRIIKPGNGEVTTINGGEIHHTSDLPVELISYEIEVDQNKNVDIFWETAQEINNSHFIIEKSYDRKNYIFVDSVDGHGNTNSNVYYESSDRLDNNEITYYRLTQFDFDGKSEAWIQSVAGTTYNDISFNIYPNPTSEYLRIQTTINDNELMEFYLVNASNGSRHKLNITSISYATQTFDLTHLANGMYIIEITKGNQVIYQDKIIKI</sequence>
<feature type="domain" description="Secretion system C-terminal sorting" evidence="1">
    <location>
        <begin position="232"/>
        <end position="307"/>
    </location>
</feature>
<dbReference type="NCBIfam" id="TIGR04183">
    <property type="entry name" value="Por_Secre_tail"/>
    <property type="match status" value="1"/>
</dbReference>
<organism evidence="2 3">
    <name type="scientific">Flammeovirga pectinis</name>
    <dbReference type="NCBI Taxonomy" id="2494373"/>
    <lineage>
        <taxon>Bacteria</taxon>
        <taxon>Pseudomonadati</taxon>
        <taxon>Bacteroidota</taxon>
        <taxon>Cytophagia</taxon>
        <taxon>Cytophagales</taxon>
        <taxon>Flammeovirgaceae</taxon>
        <taxon>Flammeovirga</taxon>
    </lineage>
</organism>
<dbReference type="KEGG" id="fll:EI427_03435"/>
<dbReference type="Pfam" id="PF18962">
    <property type="entry name" value="Por_Secre_tail"/>
    <property type="match status" value="1"/>
</dbReference>
<name>A0A3Q9FJV3_9BACT</name>
<dbReference type="RefSeq" id="WP_126611655.1">
    <property type="nucleotide sequence ID" value="NZ_CP034562.1"/>
</dbReference>
<protein>
    <submittedName>
        <fullName evidence="2">T9SS type A sorting domain-containing protein</fullName>
    </submittedName>
</protein>
<gene>
    <name evidence="2" type="ORF">EI427_03435</name>
</gene>
<dbReference type="AlphaFoldDB" id="A0A3Q9FJV3"/>
<evidence type="ECO:0000313" key="2">
    <source>
        <dbReference type="EMBL" id="AZQ61308.1"/>
    </source>
</evidence>
<evidence type="ECO:0000259" key="1">
    <source>
        <dbReference type="Pfam" id="PF18962"/>
    </source>
</evidence>